<dbReference type="GO" id="GO:0046872">
    <property type="term" value="F:metal ion binding"/>
    <property type="evidence" value="ECO:0007669"/>
    <property type="project" value="UniProtKB-KW"/>
</dbReference>
<evidence type="ECO:0000256" key="1">
    <source>
        <dbReference type="ARBA" id="ARBA00001962"/>
    </source>
</evidence>
<dbReference type="CDD" id="cd01049">
    <property type="entry name" value="RNRR2"/>
    <property type="match status" value="1"/>
</dbReference>
<evidence type="ECO:0000256" key="6">
    <source>
        <dbReference type="ARBA" id="ARBA00023004"/>
    </source>
</evidence>
<dbReference type="EMBL" id="JAACJL010000016">
    <property type="protein sequence ID" value="KAF4619738.1"/>
    <property type="molecule type" value="Genomic_DNA"/>
</dbReference>
<evidence type="ECO:0000313" key="8">
    <source>
        <dbReference type="EMBL" id="KAF4619738.1"/>
    </source>
</evidence>
<dbReference type="AlphaFoldDB" id="A0A8H4VRH7"/>
<accession>A0A8H4VRH7</accession>
<dbReference type="EC" id="1.17.4.1" evidence="3"/>
<sequence>MASIAATSPAVIPATPSKKAAEALANINLNTPIKPSPKFIVDDEKLPVSPKSVTDETEVAPRVVRKYVGNVDLPESEEPLLKESRRRFVLFPIQYHEIWQMYKKAEASFWTAEEMDLSKDNHDWTNRLNDNERHFISHVLAFFAASDGIVNENLLERFSNEVQIAEARCFYGFQIMMENIHSETYSLLIDTYIKDPTERDYLFDAIETIPCIKRKAEWALKWISDEEASFGERLVAFAAVEGIFFSGSFASIFWLKKRGLMPGLTFSNELISRDEGMHTDFACLLFSHLQRRPHPDTIKEIISEAVAIEQEFLTDALPVKLIGMNSDLMCQYIEFVADRLLVALGNDKLYNKTNPFDFMDMISLQGKTNFFEKRVSDYSKAGINHSNSTEIATPSKAFVLDEDF</sequence>
<reference evidence="8 9" key="1">
    <citation type="submission" date="2019-12" db="EMBL/GenBank/DDBJ databases">
        <authorList>
            <person name="Floudas D."/>
            <person name="Bentzer J."/>
            <person name="Ahren D."/>
            <person name="Johansson T."/>
            <person name="Persson P."/>
            <person name="Tunlid A."/>
        </authorList>
    </citation>
    <scope>NUCLEOTIDE SEQUENCE [LARGE SCALE GENOMIC DNA]</scope>
    <source>
        <strain evidence="8 9">CBS 102.39</strain>
    </source>
</reference>
<keyword evidence="5" id="KW-0560">Oxidoreductase</keyword>
<keyword evidence="4" id="KW-0479">Metal-binding</keyword>
<gene>
    <name evidence="8" type="ORF">D9613_005150</name>
</gene>
<dbReference type="InterPro" id="IPR009078">
    <property type="entry name" value="Ferritin-like_SF"/>
</dbReference>
<dbReference type="InterPro" id="IPR012348">
    <property type="entry name" value="RNR-like"/>
</dbReference>
<dbReference type="InterPro" id="IPR033909">
    <property type="entry name" value="RNR_small"/>
</dbReference>
<comment type="similarity">
    <text evidence="2">Belongs to the ribonucleoside diphosphate reductase small chain family.</text>
</comment>
<dbReference type="GO" id="GO:0009263">
    <property type="term" value="P:deoxyribonucleotide biosynthetic process"/>
    <property type="evidence" value="ECO:0007669"/>
    <property type="project" value="UniProtKB-KW"/>
</dbReference>
<protein>
    <recommendedName>
        <fullName evidence="3">ribonucleoside-diphosphate reductase</fullName>
        <ecNumber evidence="3">1.17.4.1</ecNumber>
    </recommendedName>
</protein>
<evidence type="ECO:0000256" key="4">
    <source>
        <dbReference type="ARBA" id="ARBA00022723"/>
    </source>
</evidence>
<keyword evidence="7" id="KW-0215">Deoxyribonucleotide synthesis</keyword>
<evidence type="ECO:0000256" key="5">
    <source>
        <dbReference type="ARBA" id="ARBA00023002"/>
    </source>
</evidence>
<evidence type="ECO:0000313" key="9">
    <source>
        <dbReference type="Proteomes" id="UP000521872"/>
    </source>
</evidence>
<evidence type="ECO:0000256" key="2">
    <source>
        <dbReference type="ARBA" id="ARBA00009303"/>
    </source>
</evidence>
<evidence type="ECO:0000256" key="7">
    <source>
        <dbReference type="ARBA" id="ARBA00023116"/>
    </source>
</evidence>
<keyword evidence="9" id="KW-1185">Reference proteome</keyword>
<dbReference type="FunFam" id="1.10.620.20:FF:000004">
    <property type="entry name" value="Ribonucleoside-diphosphate reductase subunit M2 B"/>
    <property type="match status" value="1"/>
</dbReference>
<dbReference type="InterPro" id="IPR000358">
    <property type="entry name" value="RNR_small_fam"/>
</dbReference>
<dbReference type="SUPFAM" id="SSF47240">
    <property type="entry name" value="Ferritin-like"/>
    <property type="match status" value="1"/>
</dbReference>
<dbReference type="GO" id="GO:0004748">
    <property type="term" value="F:ribonucleoside-diphosphate reductase activity, thioredoxin disulfide as acceptor"/>
    <property type="evidence" value="ECO:0007669"/>
    <property type="project" value="UniProtKB-EC"/>
</dbReference>
<dbReference type="Proteomes" id="UP000521872">
    <property type="component" value="Unassembled WGS sequence"/>
</dbReference>
<dbReference type="PANTHER" id="PTHR23409:SF18">
    <property type="entry name" value="RIBONUCLEOSIDE-DIPHOSPHATE REDUCTASE SUBUNIT M2"/>
    <property type="match status" value="1"/>
</dbReference>
<name>A0A8H4VRH7_9AGAR</name>
<proteinExistence type="inferred from homology"/>
<comment type="cofactor">
    <cofactor evidence="1">
        <name>Fe cation</name>
        <dbReference type="ChEBI" id="CHEBI:24875"/>
    </cofactor>
</comment>
<keyword evidence="6" id="KW-0408">Iron</keyword>
<dbReference type="PROSITE" id="PS00368">
    <property type="entry name" value="RIBORED_SMALL"/>
    <property type="match status" value="1"/>
</dbReference>
<comment type="caution">
    <text evidence="8">The sequence shown here is derived from an EMBL/GenBank/DDBJ whole genome shotgun (WGS) entry which is preliminary data.</text>
</comment>
<evidence type="ECO:0000256" key="3">
    <source>
        <dbReference type="ARBA" id="ARBA00012274"/>
    </source>
</evidence>
<organism evidence="8 9">
    <name type="scientific">Agrocybe pediades</name>
    <dbReference type="NCBI Taxonomy" id="84607"/>
    <lineage>
        <taxon>Eukaryota</taxon>
        <taxon>Fungi</taxon>
        <taxon>Dikarya</taxon>
        <taxon>Basidiomycota</taxon>
        <taxon>Agaricomycotina</taxon>
        <taxon>Agaricomycetes</taxon>
        <taxon>Agaricomycetidae</taxon>
        <taxon>Agaricales</taxon>
        <taxon>Agaricineae</taxon>
        <taxon>Strophariaceae</taxon>
        <taxon>Agrocybe</taxon>
    </lineage>
</organism>
<dbReference type="Gene3D" id="1.10.620.20">
    <property type="entry name" value="Ribonucleotide Reductase, subunit A"/>
    <property type="match status" value="1"/>
</dbReference>
<dbReference type="PANTHER" id="PTHR23409">
    <property type="entry name" value="RIBONUCLEOSIDE-DIPHOSPHATE REDUCTASE SMALL CHAIN"/>
    <property type="match status" value="1"/>
</dbReference>
<dbReference type="InterPro" id="IPR030475">
    <property type="entry name" value="RNR_small_AS"/>
</dbReference>
<dbReference type="Pfam" id="PF00268">
    <property type="entry name" value="Ribonuc_red_sm"/>
    <property type="match status" value="1"/>
</dbReference>